<dbReference type="AlphaFoldDB" id="A0AAD4AJ21"/>
<gene>
    <name evidence="1" type="ORF">PCIT_a1885</name>
</gene>
<comment type="caution">
    <text evidence="1">The sequence shown here is derived from an EMBL/GenBank/DDBJ whole genome shotgun (WGS) entry which is preliminary data.</text>
</comment>
<sequence>MARFPRLNLPNISQHIVQHGNNRQVTFVEADDYVVYIESDS</sequence>
<evidence type="ECO:0000313" key="2">
    <source>
        <dbReference type="Proteomes" id="UP000016487"/>
    </source>
</evidence>
<evidence type="ECO:0000313" key="1">
    <source>
        <dbReference type="EMBL" id="KAF7771919.1"/>
    </source>
</evidence>
<reference evidence="1" key="2">
    <citation type="submission" date="2015-03" db="EMBL/GenBank/DDBJ databases">
        <title>Genome sequence of Pseudoalteromonas citrea.</title>
        <authorList>
            <person name="Xie B.-B."/>
            <person name="Rong J.-C."/>
            <person name="Qin Q.-L."/>
            <person name="Zhang Y.-Z."/>
        </authorList>
    </citation>
    <scope>NUCLEOTIDE SEQUENCE</scope>
    <source>
        <strain evidence="1">DSM 8771</strain>
    </source>
</reference>
<dbReference type="RefSeq" id="WP_021032256.1">
    <property type="nucleotide sequence ID" value="NZ_AHBZ03000015.1"/>
</dbReference>
<organism evidence="1 2">
    <name type="scientific">Pseudoalteromonas citrea</name>
    <dbReference type="NCBI Taxonomy" id="43655"/>
    <lineage>
        <taxon>Bacteria</taxon>
        <taxon>Pseudomonadati</taxon>
        <taxon>Pseudomonadota</taxon>
        <taxon>Gammaproteobacteria</taxon>
        <taxon>Alteromonadales</taxon>
        <taxon>Pseudoalteromonadaceae</taxon>
        <taxon>Pseudoalteromonas</taxon>
    </lineage>
</organism>
<dbReference type="Proteomes" id="UP000016487">
    <property type="component" value="Unassembled WGS sequence"/>
</dbReference>
<accession>A0AAD4AJ21</accession>
<name>A0AAD4AJ21_9GAMM</name>
<protein>
    <submittedName>
        <fullName evidence="1">Uncharacterized protein</fullName>
    </submittedName>
</protein>
<dbReference type="EMBL" id="AHBZ03000015">
    <property type="protein sequence ID" value="KAF7771919.1"/>
    <property type="molecule type" value="Genomic_DNA"/>
</dbReference>
<proteinExistence type="predicted"/>
<reference evidence="1" key="1">
    <citation type="journal article" date="2012" name="J. Bacteriol.">
        <title>Genome sequences of type strains of seven species of the marine bacterium Pseudoalteromonas.</title>
        <authorList>
            <person name="Xie B.B."/>
            <person name="Shu Y.L."/>
            <person name="Qin Q.L."/>
            <person name="Rong J.C."/>
            <person name="Zhang X.Y."/>
            <person name="Chen X.L."/>
            <person name="Shi M."/>
            <person name="He H.L."/>
            <person name="Zhou B.C."/>
            <person name="Zhang Y.Z."/>
        </authorList>
    </citation>
    <scope>NUCLEOTIDE SEQUENCE</scope>
    <source>
        <strain evidence="1">DSM 8771</strain>
    </source>
</reference>